<evidence type="ECO:0008006" key="3">
    <source>
        <dbReference type="Google" id="ProtNLM"/>
    </source>
</evidence>
<gene>
    <name evidence="1" type="ORF">ACFS5N_15580</name>
</gene>
<evidence type="ECO:0000313" key="1">
    <source>
        <dbReference type="EMBL" id="MFD2873902.1"/>
    </source>
</evidence>
<reference evidence="2" key="1">
    <citation type="journal article" date="2019" name="Int. J. Syst. Evol. Microbiol.">
        <title>The Global Catalogue of Microorganisms (GCM) 10K type strain sequencing project: providing services to taxonomists for standard genome sequencing and annotation.</title>
        <authorList>
            <consortium name="The Broad Institute Genomics Platform"/>
            <consortium name="The Broad Institute Genome Sequencing Center for Infectious Disease"/>
            <person name="Wu L."/>
            <person name="Ma J."/>
        </authorList>
    </citation>
    <scope>NUCLEOTIDE SEQUENCE [LARGE SCALE GENOMIC DNA]</scope>
    <source>
        <strain evidence="2">KCTC 22437</strain>
    </source>
</reference>
<organism evidence="1 2">
    <name type="scientific">Mucilaginibacter ximonensis</name>
    <dbReference type="NCBI Taxonomy" id="538021"/>
    <lineage>
        <taxon>Bacteria</taxon>
        <taxon>Pseudomonadati</taxon>
        <taxon>Bacteroidota</taxon>
        <taxon>Sphingobacteriia</taxon>
        <taxon>Sphingobacteriales</taxon>
        <taxon>Sphingobacteriaceae</taxon>
        <taxon>Mucilaginibacter</taxon>
    </lineage>
</organism>
<accession>A0ABW5YGE7</accession>
<proteinExistence type="predicted"/>
<comment type="caution">
    <text evidence="1">The sequence shown here is derived from an EMBL/GenBank/DDBJ whole genome shotgun (WGS) entry which is preliminary data.</text>
</comment>
<dbReference type="EMBL" id="JBHUPD010000003">
    <property type="protein sequence ID" value="MFD2873902.1"/>
    <property type="molecule type" value="Genomic_DNA"/>
</dbReference>
<keyword evidence="2" id="KW-1185">Reference proteome</keyword>
<protein>
    <recommendedName>
        <fullName evidence="3">LTXXQ motif family protein</fullName>
    </recommendedName>
</protein>
<dbReference type="Proteomes" id="UP001597557">
    <property type="component" value="Unassembled WGS sequence"/>
</dbReference>
<evidence type="ECO:0000313" key="2">
    <source>
        <dbReference type="Proteomes" id="UP001597557"/>
    </source>
</evidence>
<sequence>MISYTGYSQNLRMQLREQSYERKPERQMAPGMRRIQVVKEAFIGQRLDLTRAQAEKFWPLYRQYQNELIDVRRLKRLNNSDAQSNGVEQVKKDLNYDTELVNIRKKYNDAFLQILPPEKVSLLIKSEREFNDELVRKLHEDNKTPM</sequence>
<dbReference type="RefSeq" id="WP_377187539.1">
    <property type="nucleotide sequence ID" value="NZ_JBHUPD010000003.1"/>
</dbReference>
<name>A0ABW5YGE7_9SPHI</name>